<gene>
    <name evidence="17" type="ORF">CYJ76_04000</name>
</gene>
<dbReference type="GO" id="GO:0009088">
    <property type="term" value="P:threonine biosynthetic process"/>
    <property type="evidence" value="ECO:0007669"/>
    <property type="project" value="UniProtKB-UniPathway"/>
</dbReference>
<evidence type="ECO:0000256" key="1">
    <source>
        <dbReference type="ARBA" id="ARBA00002843"/>
    </source>
</evidence>
<feature type="binding site" evidence="12">
    <location>
        <position position="44"/>
    </location>
    <ligand>
        <name>substrate</name>
    </ligand>
</feature>
<evidence type="ECO:0000256" key="8">
    <source>
        <dbReference type="ARBA" id="ARBA00022777"/>
    </source>
</evidence>
<feature type="binding site" evidence="12">
    <location>
        <position position="234"/>
    </location>
    <ligand>
        <name>ATP</name>
        <dbReference type="ChEBI" id="CHEBI:30616"/>
    </ligand>
</feature>
<comment type="function">
    <text evidence="1">Catalyzes the phosphorylation of the beta-carboxyl group of aspartic acid with ATP to yield 4-phospho-L-aspartate, which is involved in the branched biosynthetic pathway leading to the biosynthesis of amino acids lysine, threonine, isoleucine and methionine.</text>
</comment>
<dbReference type="Gene3D" id="3.40.1160.10">
    <property type="entry name" value="Acetylglutamate kinase-like"/>
    <property type="match status" value="1"/>
</dbReference>
<dbReference type="UniPathway" id="UPA00051">
    <property type="reaction ID" value="UER00462"/>
</dbReference>
<keyword evidence="7 12" id="KW-0547">Nucleotide-binding</keyword>
<dbReference type="InterPro" id="IPR042199">
    <property type="entry name" value="AsparK_Bifunc_asparK/hSer_DH"/>
</dbReference>
<dbReference type="InterPro" id="IPR001048">
    <property type="entry name" value="Asp/Glu/Uridylate_kinase"/>
</dbReference>
<evidence type="ECO:0000256" key="3">
    <source>
        <dbReference type="ARBA" id="ARBA00010122"/>
    </source>
</evidence>
<dbReference type="EC" id="2.7.2.4" evidence="4 13"/>
<dbReference type="InterPro" id="IPR018042">
    <property type="entry name" value="Aspartate_kinase_CS"/>
</dbReference>
<dbReference type="Gene3D" id="1.20.120.1320">
    <property type="entry name" value="Aspartokinase, catalytic domain"/>
    <property type="match status" value="1"/>
</dbReference>
<feature type="domain" description="Aspartate/glutamate/uridylate kinase" evidence="15">
    <location>
        <begin position="2"/>
        <end position="278"/>
    </location>
</feature>
<evidence type="ECO:0000256" key="14">
    <source>
        <dbReference type="RuleBase" id="RU004249"/>
    </source>
</evidence>
<keyword evidence="14" id="KW-0028">Amino-acid biosynthesis</keyword>
<feature type="binding site" evidence="12">
    <location>
        <position position="125"/>
    </location>
    <ligand>
        <name>substrate</name>
    </ligand>
</feature>
<protein>
    <recommendedName>
        <fullName evidence="5 13">Aspartokinase</fullName>
        <ecNumber evidence="4 13">2.7.2.4</ecNumber>
    </recommendedName>
</protein>
<organism evidence="17 18">
    <name type="scientific">Kytococcus schroeteri</name>
    <dbReference type="NCBI Taxonomy" id="138300"/>
    <lineage>
        <taxon>Bacteria</taxon>
        <taxon>Bacillati</taxon>
        <taxon>Actinomycetota</taxon>
        <taxon>Actinomycetes</taxon>
        <taxon>Micrococcales</taxon>
        <taxon>Kytococcaceae</taxon>
        <taxon>Kytococcus</taxon>
    </lineage>
</organism>
<dbReference type="Pfam" id="PF22468">
    <property type="entry name" value="ACT_9"/>
    <property type="match status" value="1"/>
</dbReference>
<dbReference type="InterPro" id="IPR005260">
    <property type="entry name" value="Asp_kin_monofn"/>
</dbReference>
<keyword evidence="8 13" id="KW-0418">Kinase</keyword>
<evidence type="ECO:0000256" key="10">
    <source>
        <dbReference type="ARBA" id="ARBA00022915"/>
    </source>
</evidence>
<dbReference type="PROSITE" id="PS00324">
    <property type="entry name" value="ASPARTOKINASE"/>
    <property type="match status" value="1"/>
</dbReference>
<evidence type="ECO:0000256" key="11">
    <source>
        <dbReference type="ARBA" id="ARBA00047872"/>
    </source>
</evidence>
<evidence type="ECO:0000256" key="9">
    <source>
        <dbReference type="ARBA" id="ARBA00022840"/>
    </source>
</evidence>
<accession>A0A2I1PC51</accession>
<evidence type="ECO:0000256" key="5">
    <source>
        <dbReference type="ARBA" id="ARBA00016273"/>
    </source>
</evidence>
<dbReference type="InterPro" id="IPR045865">
    <property type="entry name" value="ACT-like_dom_sf"/>
</dbReference>
<evidence type="ECO:0000313" key="17">
    <source>
        <dbReference type="EMBL" id="PKZ42213.1"/>
    </source>
</evidence>
<comment type="catalytic activity">
    <reaction evidence="11 13">
        <text>L-aspartate + ATP = 4-phospho-L-aspartate + ADP</text>
        <dbReference type="Rhea" id="RHEA:23776"/>
        <dbReference type="ChEBI" id="CHEBI:29991"/>
        <dbReference type="ChEBI" id="CHEBI:30616"/>
        <dbReference type="ChEBI" id="CHEBI:57535"/>
        <dbReference type="ChEBI" id="CHEBI:456216"/>
        <dbReference type="EC" id="2.7.2.4"/>
    </reaction>
</comment>
<dbReference type="UniPathway" id="UPA00050">
    <property type="reaction ID" value="UER00461"/>
</dbReference>
<dbReference type="GO" id="GO:0019877">
    <property type="term" value="P:diaminopimelate biosynthetic process"/>
    <property type="evidence" value="ECO:0007669"/>
    <property type="project" value="UniProtKB-KW"/>
</dbReference>
<name>A0A2I1PC51_9MICO</name>
<proteinExistence type="inferred from homology"/>
<dbReference type="UniPathway" id="UPA00034">
    <property type="reaction ID" value="UER00015"/>
</dbReference>
<comment type="similarity">
    <text evidence="3 13">Belongs to the aspartokinase family.</text>
</comment>
<keyword evidence="9 12" id="KW-0067">ATP-binding</keyword>
<dbReference type="Proteomes" id="UP000234206">
    <property type="component" value="Unassembled WGS sequence"/>
</dbReference>
<dbReference type="InterPro" id="IPR054352">
    <property type="entry name" value="ACT_Aspartokinase"/>
</dbReference>
<evidence type="ECO:0000259" key="15">
    <source>
        <dbReference type="Pfam" id="PF00696"/>
    </source>
</evidence>
<sequence length="450" mass="46749">MSLVMKFGGSSVADAARLAQVGELVTAAMPRRPLVVLSATGKTTNALVAAAEAAEAGRTEEALGLSAQVRRAHEAIAHELLGGVSPELESAFDALFGDLDSLLRAVAILAELSPRSRDAILSTGERLSTRLLSDHLGVPLLDARQLVHTDSRHGAARPDTEAIARSVQRRAVPALEEAGAAVTQGFIGSDAHGTTTTLGRGGSDYSASLLGAALGAEEVQIWTDVEGLLTCDPRVVPAAHSVPEVSAAEAAELAAFGANVLHPATIAPAMEAGAMVTVRHTQRPEGDFTTIRPGEVGTQSATAIAARGPVTLLNITSPRMLEHAGFMQRLFDVFGRHGVVVGLISTAEVSVSVTVEGEVDLDAVVREIGGFATVEVARDRVIVAVVGDRLRATRGLAARVFASLAPVANIEMISQGSNEINLSVVIRADERDDALRALHAGLFEGDQPTV</sequence>
<dbReference type="GO" id="GO:0009090">
    <property type="term" value="P:homoserine biosynthetic process"/>
    <property type="evidence" value="ECO:0007669"/>
    <property type="project" value="TreeGrafter"/>
</dbReference>
<feature type="binding site" evidence="12">
    <location>
        <begin position="6"/>
        <end position="9"/>
    </location>
    <ligand>
        <name>ATP</name>
        <dbReference type="ChEBI" id="CHEBI:30616"/>
    </ligand>
</feature>
<dbReference type="Pfam" id="PF00696">
    <property type="entry name" value="AA_kinase"/>
    <property type="match status" value="1"/>
</dbReference>
<dbReference type="PANTHER" id="PTHR21499">
    <property type="entry name" value="ASPARTATE KINASE"/>
    <property type="match status" value="1"/>
</dbReference>
<comment type="pathway">
    <text evidence="14">Amino-acid biosynthesis; L-threonine biosynthesis; L-threonine from L-aspartate: step 1/5.</text>
</comment>
<feature type="binding site" evidence="12">
    <location>
        <begin position="223"/>
        <end position="224"/>
    </location>
    <ligand>
        <name>ATP</name>
        <dbReference type="ChEBI" id="CHEBI:30616"/>
    </ligand>
</feature>
<dbReference type="GO" id="GO:0004072">
    <property type="term" value="F:aspartate kinase activity"/>
    <property type="evidence" value="ECO:0007669"/>
    <property type="project" value="UniProtKB-EC"/>
</dbReference>
<dbReference type="PIRSF" id="PIRSF000726">
    <property type="entry name" value="Asp_kin"/>
    <property type="match status" value="1"/>
</dbReference>
<evidence type="ECO:0000256" key="13">
    <source>
        <dbReference type="RuleBase" id="RU003448"/>
    </source>
</evidence>
<comment type="pathway">
    <text evidence="2 14">Amino-acid biosynthesis; L-lysine biosynthesis via DAP pathway; (S)-tetrahydrodipicolinate from L-aspartate: step 1/4.</text>
</comment>
<dbReference type="SUPFAM" id="SSF53633">
    <property type="entry name" value="Carbamate kinase-like"/>
    <property type="match status" value="1"/>
</dbReference>
<evidence type="ECO:0000256" key="12">
    <source>
        <dbReference type="PIRSR" id="PIRSR000726-1"/>
    </source>
</evidence>
<reference evidence="17 18" key="1">
    <citation type="submission" date="2017-12" db="EMBL/GenBank/DDBJ databases">
        <title>Phylogenetic diversity of female urinary microbiome.</title>
        <authorList>
            <person name="Thomas-White K."/>
            <person name="Wolfe A.J."/>
        </authorList>
    </citation>
    <scope>NUCLEOTIDE SEQUENCE [LARGE SCALE GENOMIC DNA]</scope>
    <source>
        <strain evidence="17 18">UMB1298</strain>
    </source>
</reference>
<dbReference type="GO" id="GO:0005524">
    <property type="term" value="F:ATP binding"/>
    <property type="evidence" value="ECO:0007669"/>
    <property type="project" value="UniProtKB-KW"/>
</dbReference>
<dbReference type="SUPFAM" id="SSF55021">
    <property type="entry name" value="ACT-like"/>
    <property type="match status" value="2"/>
</dbReference>
<dbReference type="InterPro" id="IPR001341">
    <property type="entry name" value="Asp_kinase"/>
</dbReference>
<comment type="caution">
    <text evidence="17">The sequence shown here is derived from an EMBL/GenBank/DDBJ whole genome shotgun (WGS) entry which is preliminary data.</text>
</comment>
<dbReference type="InterPro" id="IPR036393">
    <property type="entry name" value="AceGlu_kinase-like_sf"/>
</dbReference>
<dbReference type="PANTHER" id="PTHR21499:SF59">
    <property type="entry name" value="ASPARTOKINASE"/>
    <property type="match status" value="1"/>
</dbReference>
<comment type="pathway">
    <text evidence="14">Amino-acid biosynthesis; L-methionine biosynthesis via de novo pathway; L-homoserine from L-aspartate: step 1/3.</text>
</comment>
<dbReference type="EMBL" id="PKIZ01000005">
    <property type="protein sequence ID" value="PKZ42213.1"/>
    <property type="molecule type" value="Genomic_DNA"/>
</dbReference>
<dbReference type="GO" id="GO:0005829">
    <property type="term" value="C:cytosol"/>
    <property type="evidence" value="ECO:0007669"/>
    <property type="project" value="TreeGrafter"/>
</dbReference>
<evidence type="ECO:0000256" key="7">
    <source>
        <dbReference type="ARBA" id="ARBA00022741"/>
    </source>
</evidence>
<dbReference type="CDD" id="cd04892">
    <property type="entry name" value="ACT_AK-like_2"/>
    <property type="match status" value="1"/>
</dbReference>
<keyword evidence="10" id="KW-0220">Diaminopimelate biosynthesis</keyword>
<dbReference type="GO" id="GO:0009089">
    <property type="term" value="P:lysine biosynthetic process via diaminopimelate"/>
    <property type="evidence" value="ECO:0007669"/>
    <property type="project" value="UniProtKB-UniPathway"/>
</dbReference>
<dbReference type="NCBIfam" id="TIGR00657">
    <property type="entry name" value="asp_kinases"/>
    <property type="match status" value="1"/>
</dbReference>
<dbReference type="RefSeq" id="WP_101849310.1">
    <property type="nucleotide sequence ID" value="NZ_PKIZ01000005.1"/>
</dbReference>
<feature type="domain" description="Aspartokinase ACT" evidence="16">
    <location>
        <begin position="383"/>
        <end position="440"/>
    </location>
</feature>
<evidence type="ECO:0000259" key="16">
    <source>
        <dbReference type="Pfam" id="PF22468"/>
    </source>
</evidence>
<evidence type="ECO:0000256" key="4">
    <source>
        <dbReference type="ARBA" id="ARBA00013059"/>
    </source>
</evidence>
<dbReference type="Gene3D" id="3.30.70.260">
    <property type="match status" value="2"/>
</dbReference>
<evidence type="ECO:0000256" key="6">
    <source>
        <dbReference type="ARBA" id="ARBA00022679"/>
    </source>
</evidence>
<dbReference type="OrthoDB" id="9799110at2"/>
<keyword evidence="18" id="KW-1185">Reference proteome</keyword>
<keyword evidence="6 13" id="KW-0808">Transferase</keyword>
<evidence type="ECO:0000313" key="18">
    <source>
        <dbReference type="Proteomes" id="UP000234206"/>
    </source>
</evidence>
<evidence type="ECO:0000256" key="2">
    <source>
        <dbReference type="ARBA" id="ARBA00004766"/>
    </source>
</evidence>
<dbReference type="AlphaFoldDB" id="A0A2I1PC51"/>